<dbReference type="AlphaFoldDB" id="V4KHI4"/>
<evidence type="ECO:0000256" key="8">
    <source>
        <dbReference type="ARBA" id="ARBA00022729"/>
    </source>
</evidence>
<dbReference type="PROSITE" id="PS50011">
    <property type="entry name" value="PROTEIN_KINASE_DOM"/>
    <property type="match status" value="1"/>
</dbReference>
<dbReference type="eggNOG" id="ENOG502QSJ4">
    <property type="taxonomic scope" value="Eukaryota"/>
</dbReference>
<comment type="similarity">
    <text evidence="2">In the N-terminal section; belongs to the leguminous lectin family.</text>
</comment>
<name>V4KHI4_EUTSA</name>
<protein>
    <recommendedName>
        <fullName evidence="4">non-specific serine/threonine protein kinase</fullName>
        <ecNumber evidence="4">2.7.11.1</ecNumber>
    </recommendedName>
</protein>
<dbReference type="Pfam" id="PF00069">
    <property type="entry name" value="Pkinase"/>
    <property type="match status" value="1"/>
</dbReference>
<evidence type="ECO:0000259" key="20">
    <source>
        <dbReference type="PROSITE" id="PS50011"/>
    </source>
</evidence>
<feature type="domain" description="Protein kinase" evidence="20">
    <location>
        <begin position="202"/>
        <end position="422"/>
    </location>
</feature>
<comment type="similarity">
    <text evidence="3">In the C-terminal section; belongs to the protein kinase superfamily. Ser/Thr protein kinase family.</text>
</comment>
<evidence type="ECO:0000256" key="18">
    <source>
        <dbReference type="SAM" id="Phobius"/>
    </source>
</evidence>
<dbReference type="InterPro" id="IPR019825">
    <property type="entry name" value="Lectin_legB_Mn/Ca_BS"/>
</dbReference>
<dbReference type="PROSITE" id="PS00307">
    <property type="entry name" value="LECTIN_LEGUME_BETA"/>
    <property type="match status" value="1"/>
</dbReference>
<dbReference type="SUPFAM" id="SSF56112">
    <property type="entry name" value="Protein kinase-like (PK-like)"/>
    <property type="match status" value="1"/>
</dbReference>
<evidence type="ECO:0000256" key="1">
    <source>
        <dbReference type="ARBA" id="ARBA00004251"/>
    </source>
</evidence>
<evidence type="ECO:0000313" key="21">
    <source>
        <dbReference type="EMBL" id="ESQ37295.1"/>
    </source>
</evidence>
<keyword evidence="8 19" id="KW-0732">Signal</keyword>
<accession>V4KHI4</accession>
<dbReference type="PANTHER" id="PTHR27007">
    <property type="match status" value="1"/>
</dbReference>
<keyword evidence="5" id="KW-1003">Cell membrane</keyword>
<feature type="transmembrane region" description="Helical" evidence="18">
    <location>
        <begin position="259"/>
        <end position="282"/>
    </location>
</feature>
<keyword evidence="14" id="KW-0675">Receptor</keyword>
<evidence type="ECO:0000256" key="10">
    <source>
        <dbReference type="ARBA" id="ARBA00022741"/>
    </source>
</evidence>
<reference evidence="21 22" key="1">
    <citation type="journal article" date="2013" name="Front. Plant Sci.">
        <title>The Reference Genome of the Halophytic Plant Eutrema salsugineum.</title>
        <authorList>
            <person name="Yang R."/>
            <person name="Jarvis D.E."/>
            <person name="Chen H."/>
            <person name="Beilstein M.A."/>
            <person name="Grimwood J."/>
            <person name="Jenkins J."/>
            <person name="Shu S."/>
            <person name="Prochnik S."/>
            <person name="Xin M."/>
            <person name="Ma C."/>
            <person name="Schmutz J."/>
            <person name="Wing R.A."/>
            <person name="Mitchell-Olds T."/>
            <person name="Schumaker K.S."/>
            <person name="Wang X."/>
        </authorList>
    </citation>
    <scope>NUCLEOTIDE SEQUENCE [LARGE SCALE GENOMIC DNA]</scope>
</reference>
<evidence type="ECO:0000256" key="16">
    <source>
        <dbReference type="ARBA" id="ARBA00047899"/>
    </source>
</evidence>
<dbReference type="GO" id="GO:0004674">
    <property type="term" value="F:protein serine/threonine kinase activity"/>
    <property type="evidence" value="ECO:0007669"/>
    <property type="project" value="UniProtKB-KW"/>
</dbReference>
<dbReference type="EMBL" id="KI517609">
    <property type="protein sequence ID" value="ESQ37295.1"/>
    <property type="molecule type" value="Genomic_DNA"/>
</dbReference>
<dbReference type="Proteomes" id="UP000030689">
    <property type="component" value="Unassembled WGS sequence"/>
</dbReference>
<evidence type="ECO:0000256" key="15">
    <source>
        <dbReference type="ARBA" id="ARBA00023180"/>
    </source>
</evidence>
<comment type="catalytic activity">
    <reaction evidence="16">
        <text>L-threonyl-[protein] + ATP = O-phospho-L-threonyl-[protein] + ADP + H(+)</text>
        <dbReference type="Rhea" id="RHEA:46608"/>
        <dbReference type="Rhea" id="RHEA-COMP:11060"/>
        <dbReference type="Rhea" id="RHEA-COMP:11605"/>
        <dbReference type="ChEBI" id="CHEBI:15378"/>
        <dbReference type="ChEBI" id="CHEBI:30013"/>
        <dbReference type="ChEBI" id="CHEBI:30616"/>
        <dbReference type="ChEBI" id="CHEBI:61977"/>
        <dbReference type="ChEBI" id="CHEBI:456216"/>
        <dbReference type="EC" id="2.7.11.1"/>
    </reaction>
</comment>
<dbReference type="InterPro" id="IPR013320">
    <property type="entry name" value="ConA-like_dom_sf"/>
</dbReference>
<dbReference type="KEGG" id="eus:EUTSA_v10003012mg"/>
<sequence length="422" mass="48058">MARDKGSQSFWMMITSFFVISMVLAQESLQFVYYSLGKADLFADGMTTIEDDRRLKLTNSSMRATGHAFIRTPISFINTSPYFSTEFVVVIIAEDKNTETRKRIFSKTNDNRTDNHILAVELDTNKNPEALENSDNHSENTSYFDDTTRMNRTMVLRNSERIHAWIKYDGDQKWLNVTLAPFGTPKPSFPLLSIPVDLSKIFKEQIYFGFSGSTSVLTSHQYVLGWSLSIGGKAQSLDIAKVLDLPHHQPSPPLTQVQVIIISVISAVVLLVILSGIMYVYFNNKYAEEFKQWEQEYSPKRFSFRTLYRATRGFKENRVLGVRGFRKEHSSVLGYCRIKGKFLLVYVYMKNGSVSGYLLHGNSLSWSQRVHIVKGVASALHYLHEGWVQVILHRDIKGSNVLLDENLNGKLGDFGIATTTRI</sequence>
<feature type="chain" id="PRO_5004720684" description="non-specific serine/threonine protein kinase" evidence="19">
    <location>
        <begin position="26"/>
        <end position="422"/>
    </location>
</feature>
<organism evidence="21 22">
    <name type="scientific">Eutrema salsugineum</name>
    <name type="common">Saltwater cress</name>
    <name type="synonym">Sisymbrium salsugineum</name>
    <dbReference type="NCBI Taxonomy" id="72664"/>
    <lineage>
        <taxon>Eukaryota</taxon>
        <taxon>Viridiplantae</taxon>
        <taxon>Streptophyta</taxon>
        <taxon>Embryophyta</taxon>
        <taxon>Tracheophyta</taxon>
        <taxon>Spermatophyta</taxon>
        <taxon>Magnoliopsida</taxon>
        <taxon>eudicotyledons</taxon>
        <taxon>Gunneridae</taxon>
        <taxon>Pentapetalae</taxon>
        <taxon>rosids</taxon>
        <taxon>malvids</taxon>
        <taxon>Brassicales</taxon>
        <taxon>Brassicaceae</taxon>
        <taxon>Eutremeae</taxon>
        <taxon>Eutrema</taxon>
    </lineage>
</organism>
<keyword evidence="6" id="KW-0418">Kinase</keyword>
<dbReference type="InterPro" id="IPR011009">
    <property type="entry name" value="Kinase-like_dom_sf"/>
</dbReference>
<comment type="subcellular location">
    <subcellularLocation>
        <location evidence="1">Cell membrane</location>
        <topology evidence="1">Single-pass type I membrane protein</topology>
    </subcellularLocation>
</comment>
<dbReference type="GO" id="GO:0030246">
    <property type="term" value="F:carbohydrate binding"/>
    <property type="evidence" value="ECO:0007669"/>
    <property type="project" value="UniProtKB-KW"/>
</dbReference>
<evidence type="ECO:0000256" key="2">
    <source>
        <dbReference type="ARBA" id="ARBA00008536"/>
    </source>
</evidence>
<dbReference type="InterPro" id="IPR001220">
    <property type="entry name" value="Legume_lectin_dom"/>
</dbReference>
<dbReference type="SUPFAM" id="SSF49899">
    <property type="entry name" value="Concanavalin A-like lectins/glucanases"/>
    <property type="match status" value="1"/>
</dbReference>
<feature type="signal peptide" evidence="19">
    <location>
        <begin position="1"/>
        <end position="25"/>
    </location>
</feature>
<dbReference type="Gene3D" id="1.10.510.10">
    <property type="entry name" value="Transferase(Phosphotransferase) domain 1"/>
    <property type="match status" value="1"/>
</dbReference>
<keyword evidence="10" id="KW-0547">Nucleotide-binding</keyword>
<evidence type="ECO:0000256" key="12">
    <source>
        <dbReference type="ARBA" id="ARBA00022989"/>
    </source>
</evidence>
<evidence type="ECO:0000256" key="17">
    <source>
        <dbReference type="ARBA" id="ARBA00048679"/>
    </source>
</evidence>
<dbReference type="InterPro" id="IPR050528">
    <property type="entry name" value="L-type_Lectin-RKs"/>
</dbReference>
<dbReference type="GO" id="GO:0005886">
    <property type="term" value="C:plasma membrane"/>
    <property type="evidence" value="ECO:0007669"/>
    <property type="project" value="UniProtKB-SubCell"/>
</dbReference>
<keyword evidence="15" id="KW-0325">Glycoprotein</keyword>
<evidence type="ECO:0000313" key="22">
    <source>
        <dbReference type="Proteomes" id="UP000030689"/>
    </source>
</evidence>
<keyword evidence="7 18" id="KW-0812">Transmembrane</keyword>
<evidence type="ECO:0000256" key="6">
    <source>
        <dbReference type="ARBA" id="ARBA00022527"/>
    </source>
</evidence>
<evidence type="ECO:0000256" key="9">
    <source>
        <dbReference type="ARBA" id="ARBA00022734"/>
    </source>
</evidence>
<keyword evidence="9" id="KW-0430">Lectin</keyword>
<keyword evidence="6" id="KW-0808">Transferase</keyword>
<keyword evidence="12 18" id="KW-1133">Transmembrane helix</keyword>
<dbReference type="Gene3D" id="2.60.120.200">
    <property type="match status" value="1"/>
</dbReference>
<dbReference type="InterPro" id="IPR000719">
    <property type="entry name" value="Prot_kinase_dom"/>
</dbReference>
<dbReference type="Gramene" id="ESQ37295">
    <property type="protein sequence ID" value="ESQ37295"/>
    <property type="gene ID" value="EUTSA_v10003012mg"/>
</dbReference>
<proteinExistence type="inferred from homology"/>
<evidence type="ECO:0000256" key="3">
    <source>
        <dbReference type="ARBA" id="ARBA00010217"/>
    </source>
</evidence>
<dbReference type="Pfam" id="PF00139">
    <property type="entry name" value="Lectin_legB"/>
    <property type="match status" value="2"/>
</dbReference>
<gene>
    <name evidence="21" type="ORF">EUTSA_v10003012mg</name>
</gene>
<evidence type="ECO:0000256" key="4">
    <source>
        <dbReference type="ARBA" id="ARBA00012513"/>
    </source>
</evidence>
<keyword evidence="13 18" id="KW-0472">Membrane</keyword>
<evidence type="ECO:0000256" key="13">
    <source>
        <dbReference type="ARBA" id="ARBA00023136"/>
    </source>
</evidence>
<evidence type="ECO:0000256" key="11">
    <source>
        <dbReference type="ARBA" id="ARBA00022840"/>
    </source>
</evidence>
<evidence type="ECO:0000256" key="14">
    <source>
        <dbReference type="ARBA" id="ARBA00023170"/>
    </source>
</evidence>
<dbReference type="PROSITE" id="PS00108">
    <property type="entry name" value="PROTEIN_KINASE_ST"/>
    <property type="match status" value="1"/>
</dbReference>
<comment type="catalytic activity">
    <reaction evidence="17">
        <text>L-seryl-[protein] + ATP = O-phospho-L-seryl-[protein] + ADP + H(+)</text>
        <dbReference type="Rhea" id="RHEA:17989"/>
        <dbReference type="Rhea" id="RHEA-COMP:9863"/>
        <dbReference type="Rhea" id="RHEA-COMP:11604"/>
        <dbReference type="ChEBI" id="CHEBI:15378"/>
        <dbReference type="ChEBI" id="CHEBI:29999"/>
        <dbReference type="ChEBI" id="CHEBI:30616"/>
        <dbReference type="ChEBI" id="CHEBI:83421"/>
        <dbReference type="ChEBI" id="CHEBI:456216"/>
        <dbReference type="EC" id="2.7.11.1"/>
    </reaction>
</comment>
<dbReference type="EC" id="2.7.11.1" evidence="4"/>
<evidence type="ECO:0000256" key="7">
    <source>
        <dbReference type="ARBA" id="ARBA00022692"/>
    </source>
</evidence>
<dbReference type="GO" id="GO:0005524">
    <property type="term" value="F:ATP binding"/>
    <property type="evidence" value="ECO:0007669"/>
    <property type="project" value="UniProtKB-KW"/>
</dbReference>
<evidence type="ECO:0000256" key="5">
    <source>
        <dbReference type="ARBA" id="ARBA00022475"/>
    </source>
</evidence>
<dbReference type="CDD" id="cd06899">
    <property type="entry name" value="lectin_legume_LecRK_Arcelin_ConA"/>
    <property type="match status" value="1"/>
</dbReference>
<evidence type="ECO:0000256" key="19">
    <source>
        <dbReference type="SAM" id="SignalP"/>
    </source>
</evidence>
<dbReference type="InterPro" id="IPR008271">
    <property type="entry name" value="Ser/Thr_kinase_AS"/>
</dbReference>
<keyword evidence="11" id="KW-0067">ATP-binding</keyword>
<keyword evidence="22" id="KW-1185">Reference proteome</keyword>
<keyword evidence="6" id="KW-0723">Serine/threonine-protein kinase</keyword>